<keyword evidence="2" id="KW-1185">Reference proteome</keyword>
<organism evidence="1 2">
    <name type="scientific">Emticicia soli</name>
    <dbReference type="NCBI Taxonomy" id="2027878"/>
    <lineage>
        <taxon>Bacteria</taxon>
        <taxon>Pseudomonadati</taxon>
        <taxon>Bacteroidota</taxon>
        <taxon>Cytophagia</taxon>
        <taxon>Cytophagales</taxon>
        <taxon>Leadbetterellaceae</taxon>
        <taxon>Emticicia</taxon>
    </lineage>
</organism>
<accession>A0ABW5J5V2</accession>
<keyword evidence="1" id="KW-0328">Glycosyltransferase</keyword>
<gene>
    <name evidence="1" type="ORF">ACFSR2_04875</name>
</gene>
<comment type="caution">
    <text evidence="1">The sequence shown here is derived from an EMBL/GenBank/DDBJ whole genome shotgun (WGS) entry which is preliminary data.</text>
</comment>
<protein>
    <submittedName>
        <fullName evidence="1">Glycosyltransferase family 2 protein</fullName>
        <ecNumber evidence="1">2.4.-.-</ecNumber>
    </submittedName>
</protein>
<dbReference type="Pfam" id="PF13704">
    <property type="entry name" value="Glyco_tranf_2_4"/>
    <property type="match status" value="1"/>
</dbReference>
<dbReference type="EMBL" id="JBHULC010000004">
    <property type="protein sequence ID" value="MFD2520206.1"/>
    <property type="molecule type" value="Genomic_DNA"/>
</dbReference>
<proteinExistence type="predicted"/>
<dbReference type="Proteomes" id="UP001597510">
    <property type="component" value="Unassembled WGS sequence"/>
</dbReference>
<dbReference type="RefSeq" id="WP_340235618.1">
    <property type="nucleotide sequence ID" value="NZ_JBBEWC010000004.1"/>
</dbReference>
<evidence type="ECO:0000313" key="1">
    <source>
        <dbReference type="EMBL" id="MFD2520206.1"/>
    </source>
</evidence>
<dbReference type="EC" id="2.4.-.-" evidence="1"/>
<name>A0ABW5J5V2_9BACT</name>
<sequence length="363" mass="42946">MVLENFKYQLKTQIRKISKYFALRREIAKYKKQYLNSVSYLKRIENTVIPFDTNEIRLFAIFRNESLRLPHFIEYYKQLGVDRFFFIDNNSTDNSQAIISKEDNTHVFSTSETYVNHWYWMEHLLETYGKNHWCIVVDIDELFSFPHAENLTIRDLVRFLEREETTAVRTFLLDMYSPHQIDSTDYKGGNPLNNIPYFDKEYKQSFFRFLDRHNFNDFSSVIFTGGMRERVFGKINPPHILSKIPIFKNINGTYLVQGMHAVNGAKISDIQGVVFHTKFLSDFIGEVKEEVKRGEHYGGAFYYKHFENEVSKNPAIGFHYEGSIKYLDSQQLVNLGLMKTTEEFEHFCYDLKEKKTTNAVSLL</sequence>
<reference evidence="2" key="1">
    <citation type="journal article" date="2019" name="Int. J. Syst. Evol. Microbiol.">
        <title>The Global Catalogue of Microorganisms (GCM) 10K type strain sequencing project: providing services to taxonomists for standard genome sequencing and annotation.</title>
        <authorList>
            <consortium name="The Broad Institute Genomics Platform"/>
            <consortium name="The Broad Institute Genome Sequencing Center for Infectious Disease"/>
            <person name="Wu L."/>
            <person name="Ma J."/>
        </authorList>
    </citation>
    <scope>NUCLEOTIDE SEQUENCE [LARGE SCALE GENOMIC DNA]</scope>
    <source>
        <strain evidence="2">KCTC 52344</strain>
    </source>
</reference>
<evidence type="ECO:0000313" key="2">
    <source>
        <dbReference type="Proteomes" id="UP001597510"/>
    </source>
</evidence>
<dbReference type="GO" id="GO:0016757">
    <property type="term" value="F:glycosyltransferase activity"/>
    <property type="evidence" value="ECO:0007669"/>
    <property type="project" value="UniProtKB-KW"/>
</dbReference>
<keyword evidence="1" id="KW-0808">Transferase</keyword>